<dbReference type="OrthoDB" id="9813321at2"/>
<sequence>MPSYDLLCSDCGHKFSVFCSISAKDQQRCPSCDSPNIKTRFTAVNVSGTGSKSGSNSSSSFSAPRTTGFG</sequence>
<proteinExistence type="predicted"/>
<organism evidence="3 4">
    <name type="scientific">Acidaminobacter hydrogenoformans DSM 2784</name>
    <dbReference type="NCBI Taxonomy" id="1120920"/>
    <lineage>
        <taxon>Bacteria</taxon>
        <taxon>Bacillati</taxon>
        <taxon>Bacillota</taxon>
        <taxon>Clostridia</taxon>
        <taxon>Peptostreptococcales</taxon>
        <taxon>Acidaminobacteraceae</taxon>
        <taxon>Acidaminobacter</taxon>
    </lineage>
</organism>
<dbReference type="STRING" id="1120920.SAMN03080599_02733"/>
<dbReference type="NCBIfam" id="TIGR02605">
    <property type="entry name" value="CxxC_CxxC_SSSS"/>
    <property type="match status" value="1"/>
</dbReference>
<evidence type="ECO:0000259" key="2">
    <source>
        <dbReference type="SMART" id="SM00834"/>
    </source>
</evidence>
<gene>
    <name evidence="3" type="ORF">SAMN03080599_02733</name>
</gene>
<evidence type="ECO:0000256" key="1">
    <source>
        <dbReference type="SAM" id="MobiDB-lite"/>
    </source>
</evidence>
<dbReference type="Proteomes" id="UP000199208">
    <property type="component" value="Unassembled WGS sequence"/>
</dbReference>
<dbReference type="AlphaFoldDB" id="A0A1G5S611"/>
<dbReference type="RefSeq" id="WP_092592422.1">
    <property type="nucleotide sequence ID" value="NZ_FMWL01000018.1"/>
</dbReference>
<reference evidence="3 4" key="1">
    <citation type="submission" date="2016-10" db="EMBL/GenBank/DDBJ databases">
        <authorList>
            <person name="de Groot N.N."/>
        </authorList>
    </citation>
    <scope>NUCLEOTIDE SEQUENCE [LARGE SCALE GENOMIC DNA]</scope>
    <source>
        <strain evidence="3 4">DSM 2784</strain>
    </source>
</reference>
<feature type="compositionally biased region" description="Low complexity" evidence="1">
    <location>
        <begin position="47"/>
        <end position="62"/>
    </location>
</feature>
<name>A0A1G5S611_9FIRM</name>
<dbReference type="EMBL" id="FMWL01000018">
    <property type="protein sequence ID" value="SCZ81330.1"/>
    <property type="molecule type" value="Genomic_DNA"/>
</dbReference>
<keyword evidence="4" id="KW-1185">Reference proteome</keyword>
<evidence type="ECO:0000313" key="3">
    <source>
        <dbReference type="EMBL" id="SCZ81330.1"/>
    </source>
</evidence>
<feature type="domain" description="Putative regulatory protein FmdB zinc ribbon" evidence="2">
    <location>
        <begin position="1"/>
        <end position="42"/>
    </location>
</feature>
<feature type="region of interest" description="Disordered" evidence="1">
    <location>
        <begin position="47"/>
        <end position="70"/>
    </location>
</feature>
<dbReference type="InterPro" id="IPR013429">
    <property type="entry name" value="Regulatory_FmdB_Zinc_ribbon"/>
</dbReference>
<protein>
    <submittedName>
        <fullName evidence="3">Putative regulatory protein, FmdB family</fullName>
    </submittedName>
</protein>
<dbReference type="SMART" id="SM00834">
    <property type="entry name" value="CxxC_CXXC_SSSS"/>
    <property type="match status" value="1"/>
</dbReference>
<accession>A0A1G5S611</accession>
<dbReference type="Pfam" id="PF09723">
    <property type="entry name" value="Zn_ribbon_8"/>
    <property type="match status" value="1"/>
</dbReference>
<evidence type="ECO:0000313" key="4">
    <source>
        <dbReference type="Proteomes" id="UP000199208"/>
    </source>
</evidence>